<dbReference type="AlphaFoldDB" id="A0A3P5Y7P7"/>
<dbReference type="CDD" id="cd04301">
    <property type="entry name" value="NAT_SF"/>
    <property type="match status" value="1"/>
</dbReference>
<feature type="domain" description="N-acetyltransferase" evidence="1">
    <location>
        <begin position="1"/>
        <end position="169"/>
    </location>
</feature>
<dbReference type="InterPro" id="IPR000182">
    <property type="entry name" value="GNAT_dom"/>
</dbReference>
<name>A0A3P5Y7P7_STRCB</name>
<dbReference type="RefSeq" id="WP_125073920.1">
    <property type="nucleotide sequence ID" value="NZ_CP053792.1"/>
</dbReference>
<dbReference type="PROSITE" id="PS51186">
    <property type="entry name" value="GNAT"/>
    <property type="match status" value="1"/>
</dbReference>
<protein>
    <recommendedName>
        <fullName evidence="1">N-acetyltransferase domain-containing protein</fullName>
    </recommendedName>
</protein>
<keyword evidence="3" id="KW-1185">Reference proteome</keyword>
<dbReference type="Proteomes" id="UP000280759">
    <property type="component" value="Unassembled WGS sequence"/>
</dbReference>
<proteinExistence type="predicted"/>
<evidence type="ECO:0000259" key="1">
    <source>
        <dbReference type="PROSITE" id="PS51186"/>
    </source>
</evidence>
<dbReference type="GO" id="GO:0016747">
    <property type="term" value="F:acyltransferase activity, transferring groups other than amino-acyl groups"/>
    <property type="evidence" value="ECO:0007669"/>
    <property type="project" value="InterPro"/>
</dbReference>
<dbReference type="PANTHER" id="PTHR39173:SF1">
    <property type="entry name" value="ACETYLTRANSFERASE"/>
    <property type="match status" value="1"/>
</dbReference>
<dbReference type="Gene3D" id="3.40.630.30">
    <property type="match status" value="1"/>
</dbReference>
<dbReference type="SUPFAM" id="SSF55729">
    <property type="entry name" value="Acyl-CoA N-acyltransferases (Nat)"/>
    <property type="match status" value="1"/>
</dbReference>
<dbReference type="EMBL" id="UXEP01000006">
    <property type="protein sequence ID" value="VDC42124.1"/>
    <property type="molecule type" value="Genomic_DNA"/>
</dbReference>
<gene>
    <name evidence="2" type="ORF">FMV2238Y02_05590</name>
</gene>
<organism evidence="2 3">
    <name type="scientific">Streptococcus canis</name>
    <dbReference type="NCBI Taxonomy" id="1329"/>
    <lineage>
        <taxon>Bacteria</taxon>
        <taxon>Bacillati</taxon>
        <taxon>Bacillota</taxon>
        <taxon>Bacilli</taxon>
        <taxon>Lactobacillales</taxon>
        <taxon>Streptococcaceae</taxon>
        <taxon>Streptococcus</taxon>
    </lineage>
</organism>
<dbReference type="InterPro" id="IPR016181">
    <property type="entry name" value="Acyl_CoA_acyltransferase"/>
</dbReference>
<evidence type="ECO:0000313" key="3">
    <source>
        <dbReference type="Proteomes" id="UP000280759"/>
    </source>
</evidence>
<dbReference type="PANTHER" id="PTHR39173">
    <property type="entry name" value="ACETYLTRANSFERASE"/>
    <property type="match status" value="1"/>
</dbReference>
<accession>A0A3P5Y7P7</accession>
<sequence length="169" mass="18761">MEIRRPTSADKEAVLDMIAEFLEQESATDGLWHFRADQFSYEEWLEASLRQEMGLTSQGVPAIQYVAFDEKNQALGFLSLRLRLNASLLEKGGHIGYSVRPSQRGKGYAKEMLKQAVSFAISKNIKAILVTCDEANAASRAVIMANGGVLEDSLGGTERYWIEGQRGDK</sequence>
<evidence type="ECO:0000313" key="2">
    <source>
        <dbReference type="EMBL" id="VDC42124.1"/>
    </source>
</evidence>
<reference evidence="2 3" key="1">
    <citation type="submission" date="2018-10" db="EMBL/GenBank/DDBJ databases">
        <authorList>
            <consortium name="Molecular Microbiology and Infection Unit (UMMI)"/>
            <person name="Machado M."/>
        </authorList>
    </citation>
    <scope>NUCLEOTIDE SEQUENCE [LARGE SCALE GENOMIC DNA]</scope>
    <source>
        <strain evidence="2">FMV2238.02</strain>
    </source>
</reference>
<dbReference type="Pfam" id="PF13302">
    <property type="entry name" value="Acetyltransf_3"/>
    <property type="match status" value="1"/>
</dbReference>